<dbReference type="InterPro" id="IPR011990">
    <property type="entry name" value="TPR-like_helical_dom_sf"/>
</dbReference>
<dbReference type="NCBIfam" id="TIGR00756">
    <property type="entry name" value="PPR"/>
    <property type="match status" value="3"/>
</dbReference>
<accession>A0A0D9V2F5</accession>
<dbReference type="AlphaFoldDB" id="A0A0D9V2F5"/>
<feature type="region of interest" description="Disordered" evidence="4">
    <location>
        <begin position="495"/>
        <end position="521"/>
    </location>
</feature>
<dbReference type="eggNOG" id="KOG4197">
    <property type="taxonomic scope" value="Eukaryota"/>
</dbReference>
<reference evidence="5 6" key="1">
    <citation type="submission" date="2012-08" db="EMBL/GenBank/DDBJ databases">
        <title>Oryza genome evolution.</title>
        <authorList>
            <person name="Wing R.A."/>
        </authorList>
    </citation>
    <scope>NUCLEOTIDE SEQUENCE</scope>
</reference>
<evidence type="ECO:0000313" key="5">
    <source>
        <dbReference type="EnsemblPlants" id="LPERR01G18100.1"/>
    </source>
</evidence>
<organism evidence="5 6">
    <name type="scientific">Leersia perrieri</name>
    <dbReference type="NCBI Taxonomy" id="77586"/>
    <lineage>
        <taxon>Eukaryota</taxon>
        <taxon>Viridiplantae</taxon>
        <taxon>Streptophyta</taxon>
        <taxon>Embryophyta</taxon>
        <taxon>Tracheophyta</taxon>
        <taxon>Spermatophyta</taxon>
        <taxon>Magnoliopsida</taxon>
        <taxon>Liliopsida</taxon>
        <taxon>Poales</taxon>
        <taxon>Poaceae</taxon>
        <taxon>BOP clade</taxon>
        <taxon>Oryzoideae</taxon>
        <taxon>Oryzeae</taxon>
        <taxon>Oryzinae</taxon>
        <taxon>Leersia</taxon>
    </lineage>
</organism>
<keyword evidence="2" id="KW-0809">Transit peptide</keyword>
<feature type="repeat" description="PPR" evidence="3">
    <location>
        <begin position="221"/>
        <end position="255"/>
    </location>
</feature>
<dbReference type="GO" id="GO:0099402">
    <property type="term" value="P:plant organ development"/>
    <property type="evidence" value="ECO:0007669"/>
    <property type="project" value="UniProtKB-ARBA"/>
</dbReference>
<evidence type="ECO:0000313" key="6">
    <source>
        <dbReference type="Proteomes" id="UP000032180"/>
    </source>
</evidence>
<dbReference type="InterPro" id="IPR002885">
    <property type="entry name" value="PPR_rpt"/>
</dbReference>
<dbReference type="PANTHER" id="PTHR47926:SF533">
    <property type="entry name" value="DYW DOMAIN-CONTAINING PROTEIN"/>
    <property type="match status" value="1"/>
</dbReference>
<dbReference type="GO" id="GO:0003723">
    <property type="term" value="F:RNA binding"/>
    <property type="evidence" value="ECO:0007669"/>
    <property type="project" value="InterPro"/>
</dbReference>
<dbReference type="Gene3D" id="1.25.40.10">
    <property type="entry name" value="Tetratricopeptide repeat domain"/>
    <property type="match status" value="4"/>
</dbReference>
<reference evidence="6" key="2">
    <citation type="submission" date="2013-12" db="EMBL/GenBank/DDBJ databases">
        <authorList>
            <person name="Yu Y."/>
            <person name="Lee S."/>
            <person name="de Baynast K."/>
            <person name="Wissotski M."/>
            <person name="Liu L."/>
            <person name="Talag J."/>
            <person name="Goicoechea J."/>
            <person name="Angelova A."/>
            <person name="Jetty R."/>
            <person name="Kudrna D."/>
            <person name="Golser W."/>
            <person name="Rivera L."/>
            <person name="Zhang J."/>
            <person name="Wing R."/>
        </authorList>
    </citation>
    <scope>NUCLEOTIDE SEQUENCE</scope>
</reference>
<dbReference type="Proteomes" id="UP000032180">
    <property type="component" value="Chromosome 1"/>
</dbReference>
<dbReference type="EnsemblPlants" id="LPERR01G18100.1">
    <property type="protein sequence ID" value="LPERR01G18100.1"/>
    <property type="gene ID" value="LPERR01G18100"/>
</dbReference>
<dbReference type="FunFam" id="1.25.40.10:FF:000158">
    <property type="entry name" value="pentatricopeptide repeat-containing protein At2g33680"/>
    <property type="match status" value="1"/>
</dbReference>
<proteinExistence type="predicted"/>
<dbReference type="HOGENOM" id="CLU_002706_0_2_1"/>
<dbReference type="PROSITE" id="PS51375">
    <property type="entry name" value="PPR"/>
    <property type="match status" value="3"/>
</dbReference>
<dbReference type="PANTHER" id="PTHR47926">
    <property type="entry name" value="PENTATRICOPEPTIDE REPEAT-CONTAINING PROTEIN"/>
    <property type="match status" value="1"/>
</dbReference>
<dbReference type="STRING" id="77586.A0A0D9V2F5"/>
<sequence length="533" mass="58469">MASRPISKAIYELPSLYRLARKTSEFLVAGKSGQADNALHLFDGMPAKSQVAWNAELAALVDAGRTERALSLFHEMPRKNAASYTTMIGGLSRARAPSMARRLFDELPLDQHNVFTWTAMVSCHVRNEEPGKAVELFAALYGELFVRGTLPNAHMLSSLLKACVALQSLAMAMQLHALAVKLLEEGTKGSTFVWNGLIDVHAKLGALSDAEEVFRRMRCKDASSWNIMLDGYSRHKVIDKALVLFRLMENKNVVSWNTIISCLGQNSLGEDALRLFIDMMRPSACSNGSAKPNGWNYTTVLHICSVLSLLAFGRQVHTHTVKNGFSRGHVFVGNSLMSMYSSSGATADLEKVFDEMTARDIISWNTVIQGLGQNGHGRRALVFAERALELKLYNGNTFIAILTSCSHAGLVTEGMSYFDAMADKYGVERTFDHFIGAIDLLGRAGQLEEAHGLLLGMPFRPNALAWTTLLHCCLAHKNRSIGSIAARELRAMQPDSGSRNYERLLQGGGSRGKAGELHHEKSSAHLPGCSWVV</sequence>
<keyword evidence="6" id="KW-1185">Reference proteome</keyword>
<evidence type="ECO:0000256" key="2">
    <source>
        <dbReference type="ARBA" id="ARBA00022946"/>
    </source>
</evidence>
<dbReference type="Pfam" id="PF01535">
    <property type="entry name" value="PPR"/>
    <property type="match status" value="8"/>
</dbReference>
<evidence type="ECO:0000256" key="4">
    <source>
        <dbReference type="SAM" id="MobiDB-lite"/>
    </source>
</evidence>
<dbReference type="InterPro" id="IPR046960">
    <property type="entry name" value="PPR_At4g14850-like_plant"/>
</dbReference>
<protein>
    <recommendedName>
        <fullName evidence="7">Pentacotripeptide-repeat region of PRORP domain-containing protein</fullName>
    </recommendedName>
</protein>
<name>A0A0D9V2F5_9ORYZ</name>
<feature type="repeat" description="PPR" evidence="3">
    <location>
        <begin position="49"/>
        <end position="83"/>
    </location>
</feature>
<keyword evidence="1" id="KW-0677">Repeat</keyword>
<evidence type="ECO:0008006" key="7">
    <source>
        <dbReference type="Google" id="ProtNLM"/>
    </source>
</evidence>
<reference evidence="5" key="3">
    <citation type="submission" date="2015-04" db="UniProtKB">
        <authorList>
            <consortium name="EnsemblPlants"/>
        </authorList>
    </citation>
    <scope>IDENTIFICATION</scope>
</reference>
<feature type="repeat" description="PPR" evidence="3">
    <location>
        <begin position="190"/>
        <end position="220"/>
    </location>
</feature>
<evidence type="ECO:0000256" key="3">
    <source>
        <dbReference type="PROSITE-ProRule" id="PRU00708"/>
    </source>
</evidence>
<evidence type="ECO:0000256" key="1">
    <source>
        <dbReference type="ARBA" id="ARBA00022737"/>
    </source>
</evidence>
<dbReference type="Gramene" id="LPERR01G18100.1">
    <property type="protein sequence ID" value="LPERR01G18100.1"/>
    <property type="gene ID" value="LPERR01G18100"/>
</dbReference>
<dbReference type="GO" id="GO:0009451">
    <property type="term" value="P:RNA modification"/>
    <property type="evidence" value="ECO:0007669"/>
    <property type="project" value="InterPro"/>
</dbReference>